<organism evidence="2 3">
    <name type="scientific">Halostreptopolyspora alba</name>
    <dbReference type="NCBI Taxonomy" id="2487137"/>
    <lineage>
        <taxon>Bacteria</taxon>
        <taxon>Bacillati</taxon>
        <taxon>Actinomycetota</taxon>
        <taxon>Actinomycetes</taxon>
        <taxon>Streptosporangiales</taxon>
        <taxon>Nocardiopsidaceae</taxon>
        <taxon>Halostreptopolyspora</taxon>
    </lineage>
</organism>
<dbReference type="SUPFAM" id="SSF53474">
    <property type="entry name" value="alpha/beta-Hydrolases"/>
    <property type="match status" value="1"/>
</dbReference>
<dbReference type="RefSeq" id="WP_123200253.1">
    <property type="nucleotide sequence ID" value="NZ_RJMB01000004.1"/>
</dbReference>
<dbReference type="OrthoDB" id="8871309at2"/>
<dbReference type="PANTHER" id="PTHR32015:SF1">
    <property type="entry name" value="LIPASE"/>
    <property type="match status" value="1"/>
</dbReference>
<reference evidence="2 3" key="1">
    <citation type="submission" date="2018-11" db="EMBL/GenBank/DDBJ databases">
        <title>The genome draft of YIM 96095.</title>
        <authorList>
            <person name="Tang S.-K."/>
            <person name="Chunyu W.-X."/>
            <person name="Feng Y.-Z."/>
        </authorList>
    </citation>
    <scope>NUCLEOTIDE SEQUENCE [LARGE SCALE GENOMIC DNA]</scope>
    <source>
        <strain evidence="2 3">YIM 96095</strain>
    </source>
</reference>
<feature type="chain" id="PRO_5018211732" evidence="1">
    <location>
        <begin position="27"/>
        <end position="226"/>
    </location>
</feature>
<gene>
    <name evidence="2" type="ORF">EFW17_05855</name>
</gene>
<evidence type="ECO:0000313" key="3">
    <source>
        <dbReference type="Proteomes" id="UP000269198"/>
    </source>
</evidence>
<dbReference type="AlphaFoldDB" id="A0A3N0EEF4"/>
<name>A0A3N0EEF4_9ACTN</name>
<dbReference type="GO" id="GO:0016042">
    <property type="term" value="P:lipid catabolic process"/>
    <property type="evidence" value="ECO:0007669"/>
    <property type="project" value="InterPro"/>
</dbReference>
<keyword evidence="3" id="KW-1185">Reference proteome</keyword>
<protein>
    <submittedName>
        <fullName evidence="2">Lipase</fullName>
    </submittedName>
</protein>
<dbReference type="Gene3D" id="3.40.50.1820">
    <property type="entry name" value="alpha/beta hydrolase"/>
    <property type="match status" value="1"/>
</dbReference>
<dbReference type="GO" id="GO:0016298">
    <property type="term" value="F:lipase activity"/>
    <property type="evidence" value="ECO:0007669"/>
    <property type="project" value="TreeGrafter"/>
</dbReference>
<accession>A0A3N0EEF4</accession>
<feature type="signal peptide" evidence="1">
    <location>
        <begin position="1"/>
        <end position="26"/>
    </location>
</feature>
<dbReference type="InterPro" id="IPR029058">
    <property type="entry name" value="AB_hydrolase_fold"/>
</dbReference>
<dbReference type="EMBL" id="RJMB01000004">
    <property type="protein sequence ID" value="RNL86059.1"/>
    <property type="molecule type" value="Genomic_DNA"/>
</dbReference>
<dbReference type="Pfam" id="PF01674">
    <property type="entry name" value="Lipase_2"/>
    <property type="match status" value="1"/>
</dbReference>
<evidence type="ECO:0000256" key="1">
    <source>
        <dbReference type="SAM" id="SignalP"/>
    </source>
</evidence>
<sequence>MRNALATLLGLLTVTTIVLVPSTAHAQERDPVLFVHGYSGSASNWDSMVDDFVADGWDPADLYPISYDYEASNKETAEVIEGEVDAILAETGRSQVDIVSHSMGALSSRWYLQFLDGYENVDDYASLAGPNQGSEVRLPCVATTPSCQEVVVGSDFLAELNGADVTPGDVSITTFRSWCDFVMRPTDTVAIPGADNRTVGCVTHTGFLSDADVSAGVREALGGSGA</sequence>
<comment type="caution">
    <text evidence="2">The sequence shown here is derived from an EMBL/GenBank/DDBJ whole genome shotgun (WGS) entry which is preliminary data.</text>
</comment>
<dbReference type="InterPro" id="IPR002918">
    <property type="entry name" value="Lipase_EstA/Esterase_EstB"/>
</dbReference>
<evidence type="ECO:0000313" key="2">
    <source>
        <dbReference type="EMBL" id="RNL86059.1"/>
    </source>
</evidence>
<proteinExistence type="predicted"/>
<keyword evidence="1" id="KW-0732">Signal</keyword>
<dbReference type="PANTHER" id="PTHR32015">
    <property type="entry name" value="FASTING INDUCED LIPASE"/>
    <property type="match status" value="1"/>
</dbReference>
<dbReference type="Proteomes" id="UP000269198">
    <property type="component" value="Unassembled WGS sequence"/>
</dbReference>